<reference evidence="9" key="1">
    <citation type="submission" date="2022-01" db="EMBL/GenBank/DDBJ databases">
        <title>Collection of gut derived symbiotic bacterial strains cultured from healthy donors.</title>
        <authorList>
            <person name="Lin H."/>
            <person name="Kohout C."/>
            <person name="Waligurski E."/>
            <person name="Pamer E.G."/>
        </authorList>
    </citation>
    <scope>NUCLEOTIDE SEQUENCE</scope>
    <source>
        <strain evidence="9">DFI.6.55</strain>
    </source>
</reference>
<dbReference type="PANTHER" id="PTHR35526">
    <property type="entry name" value="ANTI-SIGMA-F FACTOR RSBW-RELATED"/>
    <property type="match status" value="1"/>
</dbReference>
<dbReference type="Proteomes" id="UP001299608">
    <property type="component" value="Unassembled WGS sequence"/>
</dbReference>
<keyword evidence="5 7" id="KW-0067">ATP-binding</keyword>
<dbReference type="GO" id="GO:0016989">
    <property type="term" value="F:sigma factor antagonist activity"/>
    <property type="evidence" value="ECO:0007669"/>
    <property type="project" value="InterPro"/>
</dbReference>
<dbReference type="GO" id="GO:0042174">
    <property type="term" value="P:negative regulation of sporulation resulting in formation of a cellular spore"/>
    <property type="evidence" value="ECO:0007669"/>
    <property type="project" value="InterPro"/>
</dbReference>
<organism evidence="9 10">
    <name type="scientific">Enterocloster aldenensis</name>
    <dbReference type="NCBI Taxonomy" id="358742"/>
    <lineage>
        <taxon>Bacteria</taxon>
        <taxon>Bacillati</taxon>
        <taxon>Bacillota</taxon>
        <taxon>Clostridia</taxon>
        <taxon>Lachnospirales</taxon>
        <taxon>Lachnospiraceae</taxon>
        <taxon>Enterocloster</taxon>
    </lineage>
</organism>
<comment type="catalytic activity">
    <reaction evidence="7">
        <text>L-seryl-[protein] + ATP = O-phospho-L-seryl-[protein] + ADP + H(+)</text>
        <dbReference type="Rhea" id="RHEA:17989"/>
        <dbReference type="Rhea" id="RHEA-COMP:9863"/>
        <dbReference type="Rhea" id="RHEA-COMP:11604"/>
        <dbReference type="ChEBI" id="CHEBI:15378"/>
        <dbReference type="ChEBI" id="CHEBI:29999"/>
        <dbReference type="ChEBI" id="CHEBI:30616"/>
        <dbReference type="ChEBI" id="CHEBI:83421"/>
        <dbReference type="ChEBI" id="CHEBI:456216"/>
        <dbReference type="EC" id="2.7.11.1"/>
    </reaction>
</comment>
<evidence type="ECO:0000256" key="6">
    <source>
        <dbReference type="ARBA" id="ARBA00022969"/>
    </source>
</evidence>
<accession>A0AAW5BXP6</accession>
<dbReference type="RefSeq" id="WP_227116237.1">
    <property type="nucleotide sequence ID" value="NZ_JAAITT010000019.1"/>
</dbReference>
<comment type="similarity">
    <text evidence="7">Belongs to the anti-sigma-factor family.</text>
</comment>
<name>A0AAW5BXP6_9FIRM</name>
<evidence type="ECO:0000313" key="9">
    <source>
        <dbReference type="EMBL" id="MCG4744839.1"/>
    </source>
</evidence>
<dbReference type="EMBL" id="JAKNGE010000005">
    <property type="protein sequence ID" value="MCG4744839.1"/>
    <property type="molecule type" value="Genomic_DNA"/>
</dbReference>
<dbReference type="SUPFAM" id="SSF55874">
    <property type="entry name" value="ATPase domain of HSP90 chaperone/DNA topoisomerase II/histidine kinase"/>
    <property type="match status" value="1"/>
</dbReference>
<dbReference type="GO" id="GO:0004674">
    <property type="term" value="F:protein serine/threonine kinase activity"/>
    <property type="evidence" value="ECO:0007669"/>
    <property type="project" value="UniProtKB-KW"/>
</dbReference>
<dbReference type="SMART" id="SM00387">
    <property type="entry name" value="HATPase_c"/>
    <property type="match status" value="1"/>
</dbReference>
<keyword evidence="1 7" id="KW-0723">Serine/threonine-protein kinase</keyword>
<dbReference type="InterPro" id="IPR010194">
    <property type="entry name" value="Anti-sigma_F"/>
</dbReference>
<protein>
    <recommendedName>
        <fullName evidence="7">Anti-sigma F factor</fullName>
        <ecNumber evidence="7">2.7.11.1</ecNumber>
    </recommendedName>
    <alternativeName>
        <fullName evidence="7">Stage II sporulation protein AB</fullName>
    </alternativeName>
</protein>
<keyword evidence="3 7" id="KW-0547">Nucleotide-binding</keyword>
<dbReference type="Pfam" id="PF13581">
    <property type="entry name" value="HATPase_c_2"/>
    <property type="match status" value="1"/>
</dbReference>
<dbReference type="Gene3D" id="3.30.565.10">
    <property type="entry name" value="Histidine kinase-like ATPase, C-terminal domain"/>
    <property type="match status" value="1"/>
</dbReference>
<comment type="caution">
    <text evidence="9">The sequence shown here is derived from an EMBL/GenBank/DDBJ whole genome shotgun (WGS) entry which is preliminary data.</text>
</comment>
<evidence type="ECO:0000256" key="2">
    <source>
        <dbReference type="ARBA" id="ARBA00022679"/>
    </source>
</evidence>
<dbReference type="HAMAP" id="MF_00637">
    <property type="entry name" value="Anti_sigma_F"/>
    <property type="match status" value="1"/>
</dbReference>
<dbReference type="GO" id="GO:0005524">
    <property type="term" value="F:ATP binding"/>
    <property type="evidence" value="ECO:0007669"/>
    <property type="project" value="UniProtKB-KW"/>
</dbReference>
<dbReference type="InterPro" id="IPR036890">
    <property type="entry name" value="HATPase_C_sf"/>
</dbReference>
<comment type="catalytic activity">
    <reaction evidence="7">
        <text>L-threonyl-[protein] + ATP = O-phospho-L-threonyl-[protein] + ADP + H(+)</text>
        <dbReference type="Rhea" id="RHEA:46608"/>
        <dbReference type="Rhea" id="RHEA-COMP:11060"/>
        <dbReference type="Rhea" id="RHEA-COMP:11605"/>
        <dbReference type="ChEBI" id="CHEBI:15378"/>
        <dbReference type="ChEBI" id="CHEBI:30013"/>
        <dbReference type="ChEBI" id="CHEBI:30616"/>
        <dbReference type="ChEBI" id="CHEBI:61977"/>
        <dbReference type="ChEBI" id="CHEBI:456216"/>
        <dbReference type="EC" id="2.7.11.1"/>
    </reaction>
</comment>
<comment type="function">
    <text evidence="7">Binds to sigma F and blocks its ability to form an RNA polymerase holoenzyme (E-sigma F). Phosphorylates SpoIIAA on a serine residue. This phosphorylation may enable SpoIIAA to act as an anti-anti-sigma factor that counteracts SpoIIAB and thus releases sigma F from inhibition.</text>
</comment>
<dbReference type="AlphaFoldDB" id="A0AAW5BXP6"/>
<keyword evidence="2 7" id="KW-0808">Transferase</keyword>
<feature type="domain" description="Histidine kinase/HSP90-like ATPase" evidence="8">
    <location>
        <begin position="50"/>
        <end position="156"/>
    </location>
</feature>
<dbReference type="GO" id="GO:0030435">
    <property type="term" value="P:sporulation resulting in formation of a cellular spore"/>
    <property type="evidence" value="ECO:0007669"/>
    <property type="project" value="UniProtKB-KW"/>
</dbReference>
<dbReference type="PANTHER" id="PTHR35526:SF3">
    <property type="entry name" value="ANTI-SIGMA-F FACTOR RSBW"/>
    <property type="match status" value="1"/>
</dbReference>
<sequence>MGSMMENPRINKAGNGREHIRLTMDSLSQNEEFARVVAAVFMSRLNPTLEEIDDVKTAVSEAVTNAVIHGYGSRGGVIGMDITADTDGSILTVCIEDQGVGIPDVKTAMEPMFTTDESGERSGMGFSFMEAFMDEVEVQSEPGKGTLVSMKKFIGR</sequence>
<proteinExistence type="inferred from homology"/>
<dbReference type="NCBIfam" id="TIGR01925">
    <property type="entry name" value="spIIAB"/>
    <property type="match status" value="1"/>
</dbReference>
<evidence type="ECO:0000256" key="1">
    <source>
        <dbReference type="ARBA" id="ARBA00022527"/>
    </source>
</evidence>
<keyword evidence="6 7" id="KW-0749">Sporulation</keyword>
<dbReference type="InterPro" id="IPR003594">
    <property type="entry name" value="HATPase_dom"/>
</dbReference>
<dbReference type="InterPro" id="IPR050267">
    <property type="entry name" value="Anti-sigma-factor_SerPK"/>
</dbReference>
<dbReference type="EC" id="2.7.11.1" evidence="7"/>
<evidence type="ECO:0000256" key="7">
    <source>
        <dbReference type="HAMAP-Rule" id="MF_00637"/>
    </source>
</evidence>
<evidence type="ECO:0000259" key="8">
    <source>
        <dbReference type="SMART" id="SM00387"/>
    </source>
</evidence>
<evidence type="ECO:0000256" key="3">
    <source>
        <dbReference type="ARBA" id="ARBA00022741"/>
    </source>
</evidence>
<evidence type="ECO:0000313" key="10">
    <source>
        <dbReference type="Proteomes" id="UP001299608"/>
    </source>
</evidence>
<gene>
    <name evidence="7 9" type="primary">spoIIAB</name>
    <name evidence="9" type="ORF">L0N08_05390</name>
</gene>
<keyword evidence="4 7" id="KW-0418">Kinase</keyword>
<dbReference type="GO" id="GO:0030436">
    <property type="term" value="P:asexual sporulation"/>
    <property type="evidence" value="ECO:0007669"/>
    <property type="project" value="UniProtKB-UniRule"/>
</dbReference>
<evidence type="ECO:0000256" key="5">
    <source>
        <dbReference type="ARBA" id="ARBA00022840"/>
    </source>
</evidence>
<evidence type="ECO:0000256" key="4">
    <source>
        <dbReference type="ARBA" id="ARBA00022777"/>
    </source>
</evidence>